<gene>
    <name evidence="3" type="ORF">FKB36_11455</name>
</gene>
<evidence type="ECO:0000313" key="4">
    <source>
        <dbReference type="Proteomes" id="UP001065682"/>
    </source>
</evidence>
<dbReference type="Proteomes" id="UP001065682">
    <property type="component" value="Unassembled WGS sequence"/>
</dbReference>
<dbReference type="InterPro" id="IPR036249">
    <property type="entry name" value="Thioredoxin-like_sf"/>
</dbReference>
<dbReference type="SUPFAM" id="SSF48208">
    <property type="entry name" value="Six-hairpin glycosidases"/>
    <property type="match status" value="1"/>
</dbReference>
<dbReference type="PANTHER" id="PTHR42899">
    <property type="entry name" value="SPERMATOGENESIS-ASSOCIATED PROTEIN 20"/>
    <property type="match status" value="1"/>
</dbReference>
<feature type="compositionally biased region" description="Basic and acidic residues" evidence="1">
    <location>
        <begin position="1"/>
        <end position="17"/>
    </location>
</feature>
<dbReference type="AlphaFoldDB" id="A0A9E5DDZ5"/>
<dbReference type="InterPro" id="IPR004879">
    <property type="entry name" value="Ssp411-like_TRX"/>
</dbReference>
<comment type="caution">
    <text evidence="3">The sequence shown here is derived from an EMBL/GenBank/DDBJ whole genome shotgun (WGS) entry which is preliminary data.</text>
</comment>
<dbReference type="RefSeq" id="WP_261598213.1">
    <property type="nucleotide sequence ID" value="NZ_VHLL01000008.1"/>
</dbReference>
<sequence length="721" mass="81120">MNPARGHDPEAPERPVQEESPPNRLANEQSPYLLQHARNPVDWYPWGEEAFLRAREEGKPILLSIGYSACHWCHVMEEESFADPQVGKLLNDVFVCIKVDREERPDIDQIYMAAAHALTGTGGWPLTIFMTPDKKPFFAASYIPKESRYGMTGLLDLVPRINKVWQTQRQELENAGDQVLQALESAAKTPPEEGELDRTVLGEAYNTFFRVFDGENGGFGDAPKFPTPHNLVFLLRYGNRTGEEPAYTMVEKTLHAMRRGGLFDQVGYGFHRYSTDAEWFVPHFEKMLYDQALLVIAYTEAYLATGREEFARTARETIAYVLRDMTDPNGGFYSAEDADSEGEEGKFYLWTKDEILAVLGEEDGERFSRIFNIMEPGNYREQPGGRRTGKNILRLRRPLASWAHEFETSEEDLAWSVEEGRRKLLAARERRVRPGRDDKILTDWNALMIAALAKAARAFDEPNYLAAAEKAVAFVLANLRGQDGRLLHRYRGGEAGLSATLDDYAFMIWALIEVYEASFAPRYLQTAVDLSRDLIARYWDCNQGGFFFMPDDADVPVRQKPIYDGAIPSGNSVAMYALFALGRMTANLEFEETAERIRRVFAGTVSDSPTACSHFLTGLDFMLGPNFEVIISGVPGAQDTKAMIDAIRSHYAPDAVVIFRPSDEEEPEITGVAGFTRDIVTIGERATAYVCTNYACDIPTTDPGEMLRLVRTTGRSPEPII</sequence>
<dbReference type="Gene3D" id="3.40.30.10">
    <property type="entry name" value="Glutaredoxin"/>
    <property type="match status" value="1"/>
</dbReference>
<dbReference type="CDD" id="cd02955">
    <property type="entry name" value="SSP411"/>
    <property type="match status" value="1"/>
</dbReference>
<accession>A0A9E5DDZ5</accession>
<evidence type="ECO:0000313" key="3">
    <source>
        <dbReference type="EMBL" id="MCT8338083.1"/>
    </source>
</evidence>
<keyword evidence="4" id="KW-1185">Reference proteome</keyword>
<feature type="domain" description="Spermatogenesis-associated protein 20-like TRX" evidence="2">
    <location>
        <begin position="22"/>
        <end position="183"/>
    </location>
</feature>
<protein>
    <submittedName>
        <fullName evidence="3">Thioredoxin domain-containing protein</fullName>
    </submittedName>
</protein>
<dbReference type="PIRSF" id="PIRSF006402">
    <property type="entry name" value="UCP006402_thioredoxin"/>
    <property type="match status" value="1"/>
</dbReference>
<dbReference type="SUPFAM" id="SSF52833">
    <property type="entry name" value="Thioredoxin-like"/>
    <property type="match status" value="1"/>
</dbReference>
<dbReference type="InterPro" id="IPR008928">
    <property type="entry name" value="6-hairpin_glycosidase_sf"/>
</dbReference>
<evidence type="ECO:0000259" key="2">
    <source>
        <dbReference type="Pfam" id="PF03190"/>
    </source>
</evidence>
<name>A0A9E5DDZ5_9EURY</name>
<dbReference type="GO" id="GO:0005975">
    <property type="term" value="P:carbohydrate metabolic process"/>
    <property type="evidence" value="ECO:0007669"/>
    <property type="project" value="InterPro"/>
</dbReference>
<evidence type="ECO:0000256" key="1">
    <source>
        <dbReference type="SAM" id="MobiDB-lite"/>
    </source>
</evidence>
<feature type="region of interest" description="Disordered" evidence="1">
    <location>
        <begin position="1"/>
        <end position="26"/>
    </location>
</feature>
<dbReference type="Pfam" id="PF03190">
    <property type="entry name" value="Thioredox_DsbH"/>
    <property type="match status" value="1"/>
</dbReference>
<reference evidence="3" key="1">
    <citation type="submission" date="2019-06" db="EMBL/GenBank/DDBJ databases">
        <title>Methanoculleus strain from Tamsui River, Taipei, Taiwan.</title>
        <authorList>
            <person name="You Y.-T."/>
            <person name="Chen S.-C."/>
            <person name="Lai S.-J."/>
            <person name="Lee Y.-C."/>
            <person name="Lai M.-C."/>
        </authorList>
    </citation>
    <scope>NUCLEOTIDE SEQUENCE</scope>
    <source>
        <strain evidence="3">Afa-1</strain>
    </source>
</reference>
<dbReference type="PANTHER" id="PTHR42899:SF1">
    <property type="entry name" value="SPERMATOGENESIS-ASSOCIATED PROTEIN 20"/>
    <property type="match status" value="1"/>
</dbReference>
<dbReference type="InterPro" id="IPR012341">
    <property type="entry name" value="6hp_glycosidase-like_sf"/>
</dbReference>
<organism evidence="3 4">
    <name type="scientific">Methanoculleus formosensis</name>
    <dbReference type="NCBI Taxonomy" id="2590886"/>
    <lineage>
        <taxon>Archaea</taxon>
        <taxon>Methanobacteriati</taxon>
        <taxon>Methanobacteriota</taxon>
        <taxon>Stenosarchaea group</taxon>
        <taxon>Methanomicrobia</taxon>
        <taxon>Methanomicrobiales</taxon>
        <taxon>Methanomicrobiaceae</taxon>
        <taxon>Methanoculleus</taxon>
    </lineage>
</organism>
<proteinExistence type="predicted"/>
<dbReference type="Gene3D" id="1.50.10.10">
    <property type="match status" value="2"/>
</dbReference>
<dbReference type="EMBL" id="VHLL01000008">
    <property type="protein sequence ID" value="MCT8338083.1"/>
    <property type="molecule type" value="Genomic_DNA"/>
</dbReference>
<dbReference type="InterPro" id="IPR024705">
    <property type="entry name" value="Ssp411"/>
</dbReference>